<sequence length="150" mass="17248">MRSKRIKLAIVAIILVLCITGILFYSEYGTKNFGDELITNTDKFEEVVDSISVWEMNGGVDNKNIFIVNKDDELYNEVRSILNNWEAKRTLFKSMDVSNSYYKIVFTNNDDTTNPINILISKDGMVNINSREYELVKGDLVELLNIANYE</sequence>
<organism evidence="1 2">
    <name type="scientific">Lysinibacillus capsici</name>
    <dbReference type="NCBI Taxonomy" id="2115968"/>
    <lineage>
        <taxon>Bacteria</taxon>
        <taxon>Bacillati</taxon>
        <taxon>Bacillota</taxon>
        <taxon>Bacilli</taxon>
        <taxon>Bacillales</taxon>
        <taxon>Bacillaceae</taxon>
        <taxon>Lysinibacillus</taxon>
    </lineage>
</organism>
<keyword evidence="2" id="KW-1185">Reference proteome</keyword>
<name>A0ABY8KMH4_9BACI</name>
<evidence type="ECO:0000313" key="1">
    <source>
        <dbReference type="EMBL" id="WGF39334.1"/>
    </source>
</evidence>
<accession>A0ABY8KMH4</accession>
<gene>
    <name evidence="1" type="ORF">QBO96_03455</name>
</gene>
<dbReference type="RefSeq" id="WP_066036717.1">
    <property type="nucleotide sequence ID" value="NZ_CP122283.1"/>
</dbReference>
<reference evidence="1 2" key="1">
    <citation type="submission" date="2023-04" db="EMBL/GenBank/DDBJ databases">
        <title>Genomic of Lysinibacillus capsici TSBLM.</title>
        <authorList>
            <person name="Hu X.S."/>
            <person name="Yu C.H."/>
        </authorList>
    </citation>
    <scope>NUCLEOTIDE SEQUENCE [LARGE SCALE GENOMIC DNA]</scope>
    <source>
        <strain evidence="1 2">TSBLM</strain>
    </source>
</reference>
<protein>
    <recommendedName>
        <fullName evidence="3">Lipoprotein</fullName>
    </recommendedName>
</protein>
<evidence type="ECO:0008006" key="3">
    <source>
        <dbReference type="Google" id="ProtNLM"/>
    </source>
</evidence>
<proteinExistence type="predicted"/>
<evidence type="ECO:0000313" key="2">
    <source>
        <dbReference type="Proteomes" id="UP001244564"/>
    </source>
</evidence>
<dbReference type="EMBL" id="CP122283">
    <property type="protein sequence ID" value="WGF39334.1"/>
    <property type="molecule type" value="Genomic_DNA"/>
</dbReference>
<dbReference type="Proteomes" id="UP001244564">
    <property type="component" value="Chromosome"/>
</dbReference>